<evidence type="ECO:0000313" key="3">
    <source>
        <dbReference type="Proteomes" id="UP000309128"/>
    </source>
</evidence>
<evidence type="ECO:0000256" key="1">
    <source>
        <dbReference type="SAM" id="MobiDB-lite"/>
    </source>
</evidence>
<dbReference type="AlphaFoldDB" id="A0A5S4EY01"/>
<evidence type="ECO:0000313" key="2">
    <source>
        <dbReference type="EMBL" id="TMR08389.1"/>
    </source>
</evidence>
<feature type="region of interest" description="Disordered" evidence="1">
    <location>
        <begin position="116"/>
        <end position="140"/>
    </location>
</feature>
<dbReference type="EMBL" id="VCKY01000297">
    <property type="protein sequence ID" value="TMR08389.1"/>
    <property type="molecule type" value="Genomic_DNA"/>
</dbReference>
<gene>
    <name evidence="2" type="ORF">ETD86_48050</name>
</gene>
<proteinExistence type="predicted"/>
<sequence length="174" mass="18974">MRGTDYSAIEAAIEHVETTIEESGPARPTPPGWPAQVLPPDDPGWVHSATSWLLDILPPDYRTHSEIITKPRALAWMAATHVEHYQAAAQRGYRSAAVDLRMLAATGYDPEDVEDLVPRDLDQPPPNPVTGAGPAERVEPPTVWGVVVTCDSEAEQVELLERLSAEGHSVRALM</sequence>
<dbReference type="Proteomes" id="UP000309128">
    <property type="component" value="Unassembled WGS sequence"/>
</dbReference>
<organism evidence="2 3">
    <name type="scientific">Nonomuraea turkmeniaca</name>
    <dbReference type="NCBI Taxonomy" id="103838"/>
    <lineage>
        <taxon>Bacteria</taxon>
        <taxon>Bacillati</taxon>
        <taxon>Actinomycetota</taxon>
        <taxon>Actinomycetes</taxon>
        <taxon>Streptosporangiales</taxon>
        <taxon>Streptosporangiaceae</taxon>
        <taxon>Nonomuraea</taxon>
    </lineage>
</organism>
<protein>
    <submittedName>
        <fullName evidence="2">Uncharacterized protein</fullName>
    </submittedName>
</protein>
<name>A0A5S4EY01_9ACTN</name>
<accession>A0A5S4EY01</accession>
<reference evidence="2 3" key="1">
    <citation type="submission" date="2019-05" db="EMBL/GenBank/DDBJ databases">
        <title>Draft genome sequence of Nonomuraea turkmeniaca DSM 43926.</title>
        <authorList>
            <person name="Saricaoglu S."/>
            <person name="Isik K."/>
        </authorList>
    </citation>
    <scope>NUCLEOTIDE SEQUENCE [LARGE SCALE GENOMIC DNA]</scope>
    <source>
        <strain evidence="2 3">DSM 43926</strain>
    </source>
</reference>
<comment type="caution">
    <text evidence="2">The sequence shown here is derived from an EMBL/GenBank/DDBJ whole genome shotgun (WGS) entry which is preliminary data.</text>
</comment>
<dbReference type="OrthoDB" id="3605108at2"/>
<keyword evidence="3" id="KW-1185">Reference proteome</keyword>
<dbReference type="RefSeq" id="WP_138673298.1">
    <property type="nucleotide sequence ID" value="NZ_VCKY01000297.1"/>
</dbReference>